<dbReference type="GO" id="GO:0005929">
    <property type="term" value="C:cilium"/>
    <property type="evidence" value="ECO:0007669"/>
    <property type="project" value="GOC"/>
</dbReference>
<dbReference type="Gene3D" id="2.30.42.10">
    <property type="match status" value="1"/>
</dbReference>
<dbReference type="EnsemblProtists" id="EKX53053">
    <property type="protein sequence ID" value="EKX53053"/>
    <property type="gene ID" value="GUITHDRAFT_133433"/>
</dbReference>
<organism evidence="3">
    <name type="scientific">Guillardia theta (strain CCMP2712)</name>
    <name type="common">Cryptophyte</name>
    <dbReference type="NCBI Taxonomy" id="905079"/>
    <lineage>
        <taxon>Eukaryota</taxon>
        <taxon>Cryptophyceae</taxon>
        <taxon>Pyrenomonadales</taxon>
        <taxon>Geminigeraceae</taxon>
        <taxon>Guillardia</taxon>
    </lineage>
</organism>
<feature type="region of interest" description="Disordered" evidence="1">
    <location>
        <begin position="1"/>
        <end position="72"/>
    </location>
</feature>
<dbReference type="PaxDb" id="55529-EKX53053"/>
<dbReference type="AlphaFoldDB" id="L1JY72"/>
<sequence>MEQSRRANTWDPRTMNDKLPVPTGLDPETFEAMFEGMGVSPASRQTFPSEPRPGLSDDPMTSSKERSSAIFHPDTLLPIEENSFPSNGTPRGSSSDMPWPVGMVLANHGILSKIVPNSPVSRAELVYETTPGLWRGGCEVGDRLVEIDGQRVDSITHKRDLAEMLKRLTKVKREIKLSFSRNESSSMTSRVYVVLVRCARPTDSVRFEVAMEQQSRNEWNERYMEEAEKLREETDTRTKMEEEEAYNAIELELKKMQDRILAADAESSVLRSENRQLQSLLEEAENRLAKVPLEQAKAKQEQMRLQEAEKQVSQLTEVNRDLSNRLQSSETKMSNLAVEKARLMEELESLRRAEGNETSQELQLLKRQLEERSDRIAELEDLLEESRSKAMREMQQSISLESQIQSLQLRNEELEGKLISANSALSQPQSQDDLLKIRELQARAEELSYDNLQANNEIQELQERLQLAYEEKERSDERSQELEVLVRNLNHEKSSLAAELEVARSSRQQPDVSSSFPVDKSRGYGTVPEQAMRETYNFRQTREEQRGSAVMPRTIPAREEKLDEFLSKPLDEFMQARPLDYDREPQGGGTRYEPWGRDGSDSPEYSDEDQDNDVQKQSSERISALQARANMLDQELRQLTQREAPPRNSGKSAFYSAYREQESSEDDTPPVPNNPTSKPPMSWHCTIYTLVMNIFGNFSSMMKHCNAHNFASMRLDSMVGQLLVDLHRCFHRVGRGAPPPLHRLFSHVLCGIVHVRVEDLDPVILACPIKILGGIELARRASWHSLQPRRVQDDVTADWNARAQQVGGGDRRSLFEQGRKMLLHVYSSC</sequence>
<dbReference type="InterPro" id="IPR030465">
    <property type="entry name" value="CEP131"/>
</dbReference>
<dbReference type="EMBL" id="JH992971">
    <property type="protein sequence ID" value="EKX53053.1"/>
    <property type="molecule type" value="Genomic_DNA"/>
</dbReference>
<reference evidence="5" key="2">
    <citation type="submission" date="2012-11" db="EMBL/GenBank/DDBJ databases">
        <authorList>
            <person name="Kuo A."/>
            <person name="Curtis B.A."/>
            <person name="Tanifuji G."/>
            <person name="Burki F."/>
            <person name="Gruber A."/>
            <person name="Irimia M."/>
            <person name="Maruyama S."/>
            <person name="Arias M.C."/>
            <person name="Ball S.G."/>
            <person name="Gile G.H."/>
            <person name="Hirakawa Y."/>
            <person name="Hopkins J.F."/>
            <person name="Rensing S.A."/>
            <person name="Schmutz J."/>
            <person name="Symeonidi A."/>
            <person name="Elias M."/>
            <person name="Eveleigh R.J."/>
            <person name="Herman E.K."/>
            <person name="Klute M.J."/>
            <person name="Nakayama T."/>
            <person name="Obornik M."/>
            <person name="Reyes-Prieto A."/>
            <person name="Armbrust E.V."/>
            <person name="Aves S.J."/>
            <person name="Beiko R.G."/>
            <person name="Coutinho P."/>
            <person name="Dacks J.B."/>
            <person name="Durnford D.G."/>
            <person name="Fast N.M."/>
            <person name="Green B.R."/>
            <person name="Grisdale C."/>
            <person name="Hempe F."/>
            <person name="Henrissat B."/>
            <person name="Hoppner M.P."/>
            <person name="Ishida K.-I."/>
            <person name="Kim E."/>
            <person name="Koreny L."/>
            <person name="Kroth P.G."/>
            <person name="Liu Y."/>
            <person name="Malik S.-B."/>
            <person name="Maier U.G."/>
            <person name="McRose D."/>
            <person name="Mock T."/>
            <person name="Neilson J.A."/>
            <person name="Onodera N.T."/>
            <person name="Poole A.M."/>
            <person name="Pritham E.J."/>
            <person name="Richards T.A."/>
            <person name="Rocap G."/>
            <person name="Roy S.W."/>
            <person name="Sarai C."/>
            <person name="Schaack S."/>
            <person name="Shirato S."/>
            <person name="Slamovits C.H."/>
            <person name="Spencer D.F."/>
            <person name="Suzuki S."/>
            <person name="Worden A.Z."/>
            <person name="Zauner S."/>
            <person name="Barry K."/>
            <person name="Bell C."/>
            <person name="Bharti A.K."/>
            <person name="Crow J.A."/>
            <person name="Grimwood J."/>
            <person name="Kramer R."/>
            <person name="Lindquist E."/>
            <person name="Lucas S."/>
            <person name="Salamov A."/>
            <person name="McFadden G.I."/>
            <person name="Lane C.E."/>
            <person name="Keeling P.J."/>
            <person name="Gray M.W."/>
            <person name="Grigoriev I.V."/>
            <person name="Archibald J.M."/>
        </authorList>
    </citation>
    <scope>NUCLEOTIDE SEQUENCE</scope>
    <source>
        <strain evidence="5">CCMP2712</strain>
    </source>
</reference>
<reference evidence="4" key="3">
    <citation type="submission" date="2016-03" db="UniProtKB">
        <authorList>
            <consortium name="EnsemblProtists"/>
        </authorList>
    </citation>
    <scope>IDENTIFICATION</scope>
</reference>
<feature type="domain" description="PDZ" evidence="2">
    <location>
        <begin position="91"/>
        <end position="183"/>
    </location>
</feature>
<feature type="region of interest" description="Disordered" evidence="1">
    <location>
        <begin position="657"/>
        <end position="679"/>
    </location>
</feature>
<evidence type="ECO:0000259" key="2">
    <source>
        <dbReference type="PROSITE" id="PS50106"/>
    </source>
</evidence>
<proteinExistence type="predicted"/>
<keyword evidence="5" id="KW-1185">Reference proteome</keyword>
<dbReference type="GO" id="GO:0035735">
    <property type="term" value="P:intraciliary transport involved in cilium assembly"/>
    <property type="evidence" value="ECO:0007669"/>
    <property type="project" value="InterPro"/>
</dbReference>
<name>L1JY72_GUITC</name>
<dbReference type="InterPro" id="IPR036034">
    <property type="entry name" value="PDZ_sf"/>
</dbReference>
<dbReference type="HOGENOM" id="CLU_342103_0_0_1"/>
<evidence type="ECO:0000313" key="3">
    <source>
        <dbReference type="EMBL" id="EKX53053.1"/>
    </source>
</evidence>
<dbReference type="PANTHER" id="PTHR31540">
    <property type="entry name" value="CENTROSOMAL PROTEIN OF 131 KDA"/>
    <property type="match status" value="1"/>
</dbReference>
<dbReference type="GO" id="GO:0034451">
    <property type="term" value="C:centriolar satellite"/>
    <property type="evidence" value="ECO:0007669"/>
    <property type="project" value="TreeGrafter"/>
</dbReference>
<dbReference type="SUPFAM" id="SSF50156">
    <property type="entry name" value="PDZ domain-like"/>
    <property type="match status" value="1"/>
</dbReference>
<dbReference type="PANTHER" id="PTHR31540:SF1">
    <property type="entry name" value="CENTROSOMAL PROTEIN OF 131 KDA"/>
    <property type="match status" value="1"/>
</dbReference>
<dbReference type="GeneID" id="17309635"/>
<feature type="region of interest" description="Disordered" evidence="1">
    <location>
        <begin position="575"/>
        <end position="620"/>
    </location>
</feature>
<dbReference type="Proteomes" id="UP000011087">
    <property type="component" value="Unassembled WGS sequence"/>
</dbReference>
<reference evidence="3 5" key="1">
    <citation type="journal article" date="2012" name="Nature">
        <title>Algal genomes reveal evolutionary mosaicism and the fate of nucleomorphs.</title>
        <authorList>
            <consortium name="DOE Joint Genome Institute"/>
            <person name="Curtis B.A."/>
            <person name="Tanifuji G."/>
            <person name="Burki F."/>
            <person name="Gruber A."/>
            <person name="Irimia M."/>
            <person name="Maruyama S."/>
            <person name="Arias M.C."/>
            <person name="Ball S.G."/>
            <person name="Gile G.H."/>
            <person name="Hirakawa Y."/>
            <person name="Hopkins J.F."/>
            <person name="Kuo A."/>
            <person name="Rensing S.A."/>
            <person name="Schmutz J."/>
            <person name="Symeonidi A."/>
            <person name="Elias M."/>
            <person name="Eveleigh R.J."/>
            <person name="Herman E.K."/>
            <person name="Klute M.J."/>
            <person name="Nakayama T."/>
            <person name="Obornik M."/>
            <person name="Reyes-Prieto A."/>
            <person name="Armbrust E.V."/>
            <person name="Aves S.J."/>
            <person name="Beiko R.G."/>
            <person name="Coutinho P."/>
            <person name="Dacks J.B."/>
            <person name="Durnford D.G."/>
            <person name="Fast N.M."/>
            <person name="Green B.R."/>
            <person name="Grisdale C.J."/>
            <person name="Hempel F."/>
            <person name="Henrissat B."/>
            <person name="Hoppner M.P."/>
            <person name="Ishida K."/>
            <person name="Kim E."/>
            <person name="Koreny L."/>
            <person name="Kroth P.G."/>
            <person name="Liu Y."/>
            <person name="Malik S.B."/>
            <person name="Maier U.G."/>
            <person name="McRose D."/>
            <person name="Mock T."/>
            <person name="Neilson J.A."/>
            <person name="Onodera N.T."/>
            <person name="Poole A.M."/>
            <person name="Pritham E.J."/>
            <person name="Richards T.A."/>
            <person name="Rocap G."/>
            <person name="Roy S.W."/>
            <person name="Sarai C."/>
            <person name="Schaack S."/>
            <person name="Shirato S."/>
            <person name="Slamovits C.H."/>
            <person name="Spencer D.F."/>
            <person name="Suzuki S."/>
            <person name="Worden A.Z."/>
            <person name="Zauner S."/>
            <person name="Barry K."/>
            <person name="Bell C."/>
            <person name="Bharti A.K."/>
            <person name="Crow J.A."/>
            <person name="Grimwood J."/>
            <person name="Kramer R."/>
            <person name="Lindquist E."/>
            <person name="Lucas S."/>
            <person name="Salamov A."/>
            <person name="McFadden G.I."/>
            <person name="Lane C.E."/>
            <person name="Keeling P.J."/>
            <person name="Gray M.W."/>
            <person name="Grigoriev I.V."/>
            <person name="Archibald J.M."/>
        </authorList>
    </citation>
    <scope>NUCLEOTIDE SEQUENCE</scope>
    <source>
        <strain evidence="3 5">CCMP2712</strain>
    </source>
</reference>
<dbReference type="RefSeq" id="XP_005840033.1">
    <property type="nucleotide sequence ID" value="XM_005839976.1"/>
</dbReference>
<accession>L1JY72</accession>
<feature type="compositionally biased region" description="Polar residues" evidence="1">
    <location>
        <begin position="505"/>
        <end position="516"/>
    </location>
</feature>
<evidence type="ECO:0000256" key="1">
    <source>
        <dbReference type="SAM" id="MobiDB-lite"/>
    </source>
</evidence>
<dbReference type="InterPro" id="IPR001478">
    <property type="entry name" value="PDZ"/>
</dbReference>
<dbReference type="KEGG" id="gtt:GUITHDRAFT_133433"/>
<dbReference type="PROSITE" id="PS50106">
    <property type="entry name" value="PDZ"/>
    <property type="match status" value="1"/>
</dbReference>
<dbReference type="GO" id="GO:0010824">
    <property type="term" value="P:regulation of centrosome duplication"/>
    <property type="evidence" value="ECO:0007669"/>
    <property type="project" value="TreeGrafter"/>
</dbReference>
<protein>
    <recommendedName>
        <fullName evidence="2">PDZ domain-containing protein</fullName>
    </recommendedName>
</protein>
<evidence type="ECO:0000313" key="4">
    <source>
        <dbReference type="EnsemblProtists" id="EKX53053"/>
    </source>
</evidence>
<dbReference type="STRING" id="905079.L1JY72"/>
<feature type="region of interest" description="Disordered" evidence="1">
    <location>
        <begin position="501"/>
        <end position="554"/>
    </location>
</feature>
<evidence type="ECO:0000313" key="5">
    <source>
        <dbReference type="Proteomes" id="UP000011087"/>
    </source>
</evidence>
<gene>
    <name evidence="3" type="ORF">GUITHDRAFT_133433</name>
</gene>